<proteinExistence type="predicted"/>
<dbReference type="Proteomes" id="UP000504607">
    <property type="component" value="Chromosome 12"/>
</dbReference>
<accession>A0A8N4F3R6</accession>
<feature type="repeat" description="PPR" evidence="2">
    <location>
        <begin position="74"/>
        <end position="108"/>
    </location>
</feature>
<dbReference type="InterPro" id="IPR011990">
    <property type="entry name" value="TPR-like_helical_dom_sf"/>
</dbReference>
<dbReference type="FunFam" id="1.25.40.10:FF:000442">
    <property type="entry name" value="Pentatricopeptide repeat-containing protein At3g49710"/>
    <property type="match status" value="1"/>
</dbReference>
<dbReference type="FunFam" id="1.25.40.10:FF:000231">
    <property type="entry name" value="Pentatricopeptide repeat-containing protein chloroplastic"/>
    <property type="match status" value="1"/>
</dbReference>
<keyword evidence="3" id="KW-1185">Reference proteome</keyword>
<feature type="repeat" description="PPR" evidence="2">
    <location>
        <begin position="245"/>
        <end position="275"/>
    </location>
</feature>
<dbReference type="GO" id="GO:0099402">
    <property type="term" value="P:plant organ development"/>
    <property type="evidence" value="ECO:0007669"/>
    <property type="project" value="UniProtKB-ARBA"/>
</dbReference>
<dbReference type="Pfam" id="PF01535">
    <property type="entry name" value="PPR"/>
    <property type="match status" value="1"/>
</dbReference>
<dbReference type="PROSITE" id="PS51257">
    <property type="entry name" value="PROKAR_LIPOPROTEIN"/>
    <property type="match status" value="1"/>
</dbReference>
<dbReference type="FunFam" id="1.25.40.10:FF:000158">
    <property type="entry name" value="pentatricopeptide repeat-containing protein At2g33680"/>
    <property type="match status" value="1"/>
</dbReference>
<dbReference type="InterPro" id="IPR002885">
    <property type="entry name" value="PPR_rpt"/>
</dbReference>
<evidence type="ECO:0000256" key="2">
    <source>
        <dbReference type="PROSITE-ProRule" id="PRU00708"/>
    </source>
</evidence>
<feature type="repeat" description="PPR" evidence="2">
    <location>
        <begin position="307"/>
        <end position="341"/>
    </location>
</feature>
<dbReference type="GO" id="GO:0003723">
    <property type="term" value="F:RNA binding"/>
    <property type="evidence" value="ECO:0007669"/>
    <property type="project" value="InterPro"/>
</dbReference>
<reference evidence="4" key="1">
    <citation type="submission" date="2025-08" db="UniProtKB">
        <authorList>
            <consortium name="RefSeq"/>
        </authorList>
    </citation>
    <scope>IDENTIFICATION</scope>
</reference>
<dbReference type="Pfam" id="PF20431">
    <property type="entry name" value="E_motif"/>
    <property type="match status" value="1"/>
</dbReference>
<dbReference type="RefSeq" id="XP_029123322.1">
    <property type="nucleotide sequence ID" value="XM_029267489.1"/>
</dbReference>
<dbReference type="PANTHER" id="PTHR47926">
    <property type="entry name" value="PENTATRICOPEPTIDE REPEAT-CONTAINING PROTEIN"/>
    <property type="match status" value="1"/>
</dbReference>
<organism evidence="3 4">
    <name type="scientific">Elaeis guineensis var. tenera</name>
    <name type="common">Oil palm</name>
    <dbReference type="NCBI Taxonomy" id="51953"/>
    <lineage>
        <taxon>Eukaryota</taxon>
        <taxon>Viridiplantae</taxon>
        <taxon>Streptophyta</taxon>
        <taxon>Embryophyta</taxon>
        <taxon>Tracheophyta</taxon>
        <taxon>Spermatophyta</taxon>
        <taxon>Magnoliopsida</taxon>
        <taxon>Liliopsida</taxon>
        <taxon>Arecaceae</taxon>
        <taxon>Arecoideae</taxon>
        <taxon>Cocoseae</taxon>
        <taxon>Elaeidinae</taxon>
        <taxon>Elaeis</taxon>
    </lineage>
</organism>
<dbReference type="OrthoDB" id="185373at2759"/>
<protein>
    <submittedName>
        <fullName evidence="4">Pentatricopeptide repeat-containing protein At2g22410, mitochondrial-like</fullName>
    </submittedName>
</protein>
<dbReference type="SUPFAM" id="SSF48452">
    <property type="entry name" value="TPR-like"/>
    <property type="match status" value="1"/>
</dbReference>
<evidence type="ECO:0000256" key="1">
    <source>
        <dbReference type="ARBA" id="ARBA00022737"/>
    </source>
</evidence>
<dbReference type="NCBIfam" id="TIGR00756">
    <property type="entry name" value="PPR"/>
    <property type="match status" value="5"/>
</dbReference>
<gene>
    <name evidence="4" type="primary">LOC105055527</name>
</gene>
<dbReference type="InterPro" id="IPR046960">
    <property type="entry name" value="PPR_At4g14850-like_plant"/>
</dbReference>
<feature type="repeat" description="PPR" evidence="2">
    <location>
        <begin position="175"/>
        <end position="209"/>
    </location>
</feature>
<dbReference type="InterPro" id="IPR046848">
    <property type="entry name" value="E_motif"/>
</dbReference>
<dbReference type="Pfam" id="PF13041">
    <property type="entry name" value="PPR_2"/>
    <property type="match status" value="3"/>
</dbReference>
<dbReference type="PROSITE" id="PS51375">
    <property type="entry name" value="PPR"/>
    <property type="match status" value="6"/>
</dbReference>
<dbReference type="FunFam" id="1.25.40.10:FF:000344">
    <property type="entry name" value="Pentatricopeptide repeat-containing protein"/>
    <property type="match status" value="1"/>
</dbReference>
<feature type="repeat" description="PPR" evidence="2">
    <location>
        <begin position="408"/>
        <end position="442"/>
    </location>
</feature>
<sequence length="601" mass="66796">MARYIPPMNPCLLSLLQACTTMAHLKQTHARIILAGLSVQQDQISTKILHLCSLATPPDPNYARLLFHRIQSPDTLSWNCLLRAQAVSQDPIRILSLYNELLNSGAKPNGITFSFVIKSCSNLKNVHFLMGIHAQLLALGFQSDTLVLNSLIHGYIAGGLVNSARVVFDELPERDLISWTELINGYVRSGRAKEAVELFLLMMEENVRPDEITAVAVFTACAQLGDLNLGRKVESLAFKCGIWYNTYVVNSLIDMYGKCGRIVDAWKLFDGMVDKDVVSWNSMVAGYSRCGDMDAARRLFDQIPKKNEVSWSLLINGYVQNGCFKEALMVYREVSDSGIAPNEAAITGTIAACAHLGALDFGRRIHVSLDKSKLHSDVILSTALVDMYAKCGCLGMACELFDRMVKKNLVSWNVMIMGLAIHGKASECLELFSEMLQDGLIPNSLTFVGVLSACAHAGLLTEAFEFIRDSPVEPDVATWGALLSACRFHGYVELGKFVGERILELDPSHRGAYVQLSSMYAAAGKWREVLEIRKKMKDKGIKNRSGWSYFDLNGTVHEFLVGVNSHPRIKDIHSVLHTIDCQMRSMCYAQSTRLQRCLEFC</sequence>
<name>A0A8N4F3R6_ELAGV</name>
<dbReference type="AlphaFoldDB" id="A0A8N4F3R6"/>
<evidence type="ECO:0000313" key="4">
    <source>
        <dbReference type="RefSeq" id="XP_029123322.1"/>
    </source>
</evidence>
<dbReference type="PANTHER" id="PTHR47926:SF359">
    <property type="entry name" value="PENTACOTRIPEPTIDE-REPEAT REGION OF PRORP DOMAIN-CONTAINING PROTEIN"/>
    <property type="match status" value="1"/>
</dbReference>
<evidence type="ECO:0000313" key="3">
    <source>
        <dbReference type="Proteomes" id="UP000504607"/>
    </source>
</evidence>
<feature type="repeat" description="PPR" evidence="2">
    <location>
        <begin position="276"/>
        <end position="306"/>
    </location>
</feature>
<keyword evidence="1" id="KW-0677">Repeat</keyword>
<dbReference type="GO" id="GO:0009451">
    <property type="term" value="P:RNA modification"/>
    <property type="evidence" value="ECO:0007669"/>
    <property type="project" value="InterPro"/>
</dbReference>
<dbReference type="Gene3D" id="1.25.40.10">
    <property type="entry name" value="Tetratricopeptide repeat domain"/>
    <property type="match status" value="5"/>
</dbReference>